<evidence type="ECO:0000256" key="1">
    <source>
        <dbReference type="SAM" id="Phobius"/>
    </source>
</evidence>
<feature type="non-terminal residue" evidence="2">
    <location>
        <position position="1"/>
    </location>
</feature>
<reference evidence="2" key="2">
    <citation type="submission" date="2022-01" db="EMBL/GenBank/DDBJ databases">
        <authorList>
            <person name="Yamashiro T."/>
            <person name="Shiraishi A."/>
            <person name="Satake H."/>
            <person name="Nakayama K."/>
        </authorList>
    </citation>
    <scope>NUCLEOTIDE SEQUENCE</scope>
</reference>
<evidence type="ECO:0000313" key="2">
    <source>
        <dbReference type="EMBL" id="GJU07642.1"/>
    </source>
</evidence>
<accession>A0ABQ5J544</accession>
<reference evidence="2" key="1">
    <citation type="journal article" date="2022" name="Int. J. Mol. Sci.">
        <title>Draft Genome of Tanacetum Coccineum: Genomic Comparison of Closely Related Tanacetum-Family Plants.</title>
        <authorList>
            <person name="Yamashiro T."/>
            <person name="Shiraishi A."/>
            <person name="Nakayama K."/>
            <person name="Satake H."/>
        </authorList>
    </citation>
    <scope>NUCLEOTIDE SEQUENCE</scope>
</reference>
<proteinExistence type="predicted"/>
<feature type="transmembrane region" description="Helical" evidence="1">
    <location>
        <begin position="12"/>
        <end position="32"/>
    </location>
</feature>
<dbReference type="Proteomes" id="UP001151760">
    <property type="component" value="Unassembled WGS sequence"/>
</dbReference>
<sequence>FTGSFDDYSTVFIFWQLMFVDNGIAAGMGLTWKMGHWLKMGLACHVSVVPSKVVVDKDDEMLVLVFDGALGVGDGVSEIKFSGVLSEHMKGFYIKGVIFTSKML</sequence>
<dbReference type="EMBL" id="BQNB010021560">
    <property type="protein sequence ID" value="GJU07642.1"/>
    <property type="molecule type" value="Genomic_DNA"/>
</dbReference>
<protein>
    <submittedName>
        <fullName evidence="2">Aminopeptidase M1-like protein isoform X1</fullName>
    </submittedName>
</protein>
<comment type="caution">
    <text evidence="2">The sequence shown here is derived from an EMBL/GenBank/DDBJ whole genome shotgun (WGS) entry which is preliminary data.</text>
</comment>
<keyword evidence="1" id="KW-0812">Transmembrane</keyword>
<evidence type="ECO:0000313" key="3">
    <source>
        <dbReference type="Proteomes" id="UP001151760"/>
    </source>
</evidence>
<gene>
    <name evidence="2" type="ORF">Tco_1124072</name>
</gene>
<keyword evidence="3" id="KW-1185">Reference proteome</keyword>
<keyword evidence="1" id="KW-1133">Transmembrane helix</keyword>
<name>A0ABQ5J544_9ASTR</name>
<organism evidence="2 3">
    <name type="scientific">Tanacetum coccineum</name>
    <dbReference type="NCBI Taxonomy" id="301880"/>
    <lineage>
        <taxon>Eukaryota</taxon>
        <taxon>Viridiplantae</taxon>
        <taxon>Streptophyta</taxon>
        <taxon>Embryophyta</taxon>
        <taxon>Tracheophyta</taxon>
        <taxon>Spermatophyta</taxon>
        <taxon>Magnoliopsida</taxon>
        <taxon>eudicotyledons</taxon>
        <taxon>Gunneridae</taxon>
        <taxon>Pentapetalae</taxon>
        <taxon>asterids</taxon>
        <taxon>campanulids</taxon>
        <taxon>Asterales</taxon>
        <taxon>Asteraceae</taxon>
        <taxon>Asteroideae</taxon>
        <taxon>Anthemideae</taxon>
        <taxon>Anthemidinae</taxon>
        <taxon>Tanacetum</taxon>
    </lineage>
</organism>
<keyword evidence="1" id="KW-0472">Membrane</keyword>